<dbReference type="Proteomes" id="UP000823638">
    <property type="component" value="Unassembled WGS sequence"/>
</dbReference>
<name>A0A9D9HQ99_9SPIR</name>
<dbReference type="EMBL" id="JADIMM010000082">
    <property type="protein sequence ID" value="MBO8457980.1"/>
    <property type="molecule type" value="Genomic_DNA"/>
</dbReference>
<keyword evidence="1" id="KW-0812">Transmembrane</keyword>
<dbReference type="AlphaFoldDB" id="A0A9D9HQ99"/>
<dbReference type="InterPro" id="IPR001387">
    <property type="entry name" value="Cro/C1-type_HTH"/>
</dbReference>
<dbReference type="SUPFAM" id="SSF47413">
    <property type="entry name" value="lambda repressor-like DNA-binding domains"/>
    <property type="match status" value="1"/>
</dbReference>
<evidence type="ECO:0000259" key="2">
    <source>
        <dbReference type="PROSITE" id="PS50943"/>
    </source>
</evidence>
<dbReference type="InterPro" id="IPR050400">
    <property type="entry name" value="Bact_Cytoskel_RodZ"/>
</dbReference>
<sequence>MESIGEKLRLSREEKGVSLEQVSKETHIALNYLQALENENFEVFPGDAYLYGFLRNYCDYLGLDSNKIISIYKNMKIQEQDVPLDILIPKKKFPVKWVFAGGLVVILALLTVFIVFLVKNKKEETKPVVEVRKPVEYVLEDSPIEERYFAGDTVLMKYNGEVFNLKIIEAAPALKLETPSGLQVIQMAEDARIDVNGDDLFDLGVYVSDLLKNDPSKGVVAKFSLLKDGESTVAADDTVVDIPTVASIGNQKQTVIYESGTAFPFTMNATFRSYCMFRYESDRKDRVERYYHKSEKVPVTSNNRIRLWISNSNAVKISVIAGGRTIDLEVGRAGEVLVQDIKWIRDESTGRYKLVVEKID</sequence>
<accession>A0A9D9HQ99</accession>
<dbReference type="GO" id="GO:0003677">
    <property type="term" value="F:DNA binding"/>
    <property type="evidence" value="ECO:0007669"/>
    <property type="project" value="InterPro"/>
</dbReference>
<keyword evidence="1" id="KW-0472">Membrane</keyword>
<dbReference type="CDD" id="cd00093">
    <property type="entry name" value="HTH_XRE"/>
    <property type="match status" value="1"/>
</dbReference>
<evidence type="ECO:0000256" key="1">
    <source>
        <dbReference type="SAM" id="Phobius"/>
    </source>
</evidence>
<evidence type="ECO:0000313" key="3">
    <source>
        <dbReference type="EMBL" id="MBO8457980.1"/>
    </source>
</evidence>
<comment type="caution">
    <text evidence="3">The sequence shown here is derived from an EMBL/GenBank/DDBJ whole genome shotgun (WGS) entry which is preliminary data.</text>
</comment>
<evidence type="ECO:0000313" key="4">
    <source>
        <dbReference type="Proteomes" id="UP000823638"/>
    </source>
</evidence>
<gene>
    <name evidence="3" type="ORF">IAA81_07105</name>
</gene>
<dbReference type="PROSITE" id="PS50943">
    <property type="entry name" value="HTH_CROC1"/>
    <property type="match status" value="1"/>
</dbReference>
<reference evidence="3" key="1">
    <citation type="submission" date="2020-10" db="EMBL/GenBank/DDBJ databases">
        <authorList>
            <person name="Gilroy R."/>
        </authorList>
    </citation>
    <scope>NUCLEOTIDE SEQUENCE</scope>
    <source>
        <strain evidence="3">10532</strain>
    </source>
</reference>
<feature type="domain" description="HTH cro/C1-type" evidence="2">
    <location>
        <begin position="8"/>
        <end position="40"/>
    </location>
</feature>
<reference evidence="3" key="2">
    <citation type="journal article" date="2021" name="PeerJ">
        <title>Extensive microbial diversity within the chicken gut microbiome revealed by metagenomics and culture.</title>
        <authorList>
            <person name="Gilroy R."/>
            <person name="Ravi A."/>
            <person name="Getino M."/>
            <person name="Pursley I."/>
            <person name="Horton D.L."/>
            <person name="Alikhan N.F."/>
            <person name="Baker D."/>
            <person name="Gharbi K."/>
            <person name="Hall N."/>
            <person name="Watson M."/>
            <person name="Adriaenssens E.M."/>
            <person name="Foster-Nyarko E."/>
            <person name="Jarju S."/>
            <person name="Secka A."/>
            <person name="Antonio M."/>
            <person name="Oren A."/>
            <person name="Chaudhuri R.R."/>
            <person name="La Ragione R."/>
            <person name="Hildebrand F."/>
            <person name="Pallen M.J."/>
        </authorList>
    </citation>
    <scope>NUCLEOTIDE SEQUENCE</scope>
    <source>
        <strain evidence="3">10532</strain>
    </source>
</reference>
<feature type="transmembrane region" description="Helical" evidence="1">
    <location>
        <begin position="97"/>
        <end position="118"/>
    </location>
</feature>
<dbReference type="PANTHER" id="PTHR34475">
    <property type="match status" value="1"/>
</dbReference>
<dbReference type="Gene3D" id="1.10.260.40">
    <property type="entry name" value="lambda repressor-like DNA-binding domains"/>
    <property type="match status" value="1"/>
</dbReference>
<proteinExistence type="predicted"/>
<dbReference type="Pfam" id="PF13413">
    <property type="entry name" value="HTH_25"/>
    <property type="match status" value="1"/>
</dbReference>
<keyword evidence="1" id="KW-1133">Transmembrane helix</keyword>
<dbReference type="PANTHER" id="PTHR34475:SF1">
    <property type="entry name" value="CYTOSKELETON PROTEIN RODZ"/>
    <property type="match status" value="1"/>
</dbReference>
<organism evidence="3 4">
    <name type="scientific">Candidatus Gallitreponema excrementavium</name>
    <dbReference type="NCBI Taxonomy" id="2840840"/>
    <lineage>
        <taxon>Bacteria</taxon>
        <taxon>Pseudomonadati</taxon>
        <taxon>Spirochaetota</taxon>
        <taxon>Spirochaetia</taxon>
        <taxon>Spirochaetales</taxon>
        <taxon>Candidatus Gallitreponema</taxon>
    </lineage>
</organism>
<dbReference type="InterPro" id="IPR010982">
    <property type="entry name" value="Lambda_DNA-bd_dom_sf"/>
</dbReference>
<protein>
    <submittedName>
        <fullName evidence="3">Helix-turn-helix domain-containing protein</fullName>
    </submittedName>
</protein>